<dbReference type="Proteomes" id="UP000584374">
    <property type="component" value="Unassembled WGS sequence"/>
</dbReference>
<feature type="transmembrane region" description="Helical" evidence="5">
    <location>
        <begin position="202"/>
        <end position="221"/>
    </location>
</feature>
<keyword evidence="3 5" id="KW-1133">Transmembrane helix</keyword>
<feature type="transmembrane region" description="Helical" evidence="5">
    <location>
        <begin position="302"/>
        <end position="322"/>
    </location>
</feature>
<comment type="caution">
    <text evidence="6">The sequence shown here is derived from an EMBL/GenBank/DDBJ whole genome shotgun (WGS) entry which is preliminary data.</text>
</comment>
<proteinExistence type="predicted"/>
<evidence type="ECO:0000256" key="4">
    <source>
        <dbReference type="ARBA" id="ARBA00023136"/>
    </source>
</evidence>
<feature type="transmembrane region" description="Helical" evidence="5">
    <location>
        <begin position="143"/>
        <end position="161"/>
    </location>
</feature>
<feature type="transmembrane region" description="Helical" evidence="5">
    <location>
        <begin position="49"/>
        <end position="75"/>
    </location>
</feature>
<gene>
    <name evidence="6" type="ORF">BJ970_005148</name>
</gene>
<dbReference type="Pfam" id="PF03595">
    <property type="entry name" value="SLAC1"/>
    <property type="match status" value="1"/>
</dbReference>
<feature type="transmembrane region" description="Helical" evidence="5">
    <location>
        <begin position="241"/>
        <end position="261"/>
    </location>
</feature>
<keyword evidence="4 5" id="KW-0472">Membrane</keyword>
<dbReference type="AlphaFoldDB" id="A0A840QA07"/>
<dbReference type="GO" id="GO:0016020">
    <property type="term" value="C:membrane"/>
    <property type="evidence" value="ECO:0007669"/>
    <property type="project" value="UniProtKB-SubCell"/>
</dbReference>
<keyword evidence="2 5" id="KW-0812">Transmembrane</keyword>
<sequence length="332" mass="34712">MIELAPAEHRAAGNGSDPVAWQRIPPESGSIVMSVGVTSVAGRLAGHLVLSWALLIVAAGLWGLHGIVFLARLVSDPGRWRSEAGRPGALTCVAATGVLGLSLSLHGLGATTWPFLGLATLLWIVLMPLVLRELGTPTVGSSFLTCVATQSLAVLAGQLAADTRSTFVLLAGAVANALGLTLYVAVLARFDFRQLVRGAGDHWVAGGALAISTVATGKLHSAMQSVGMPATAATAVQTVGLVLWAITLGWYLVLAAFELLAPRLRYDLRRWATVFPLSMTCTAGFSTAAATGIAWIAETAQILLWPALIVLCLTAWGTLRSITRADARLTRH</sequence>
<dbReference type="CDD" id="cd09319">
    <property type="entry name" value="TDT_like_1"/>
    <property type="match status" value="1"/>
</dbReference>
<accession>A0A840QA07</accession>
<evidence type="ECO:0000256" key="2">
    <source>
        <dbReference type="ARBA" id="ARBA00022692"/>
    </source>
</evidence>
<feature type="transmembrane region" description="Helical" evidence="5">
    <location>
        <begin position="167"/>
        <end position="190"/>
    </location>
</feature>
<feature type="transmembrane region" description="Helical" evidence="5">
    <location>
        <begin position="273"/>
        <end position="296"/>
    </location>
</feature>
<evidence type="ECO:0000256" key="5">
    <source>
        <dbReference type="SAM" id="Phobius"/>
    </source>
</evidence>
<evidence type="ECO:0000256" key="1">
    <source>
        <dbReference type="ARBA" id="ARBA00004141"/>
    </source>
</evidence>
<reference evidence="6 7" key="1">
    <citation type="submission" date="2020-08" db="EMBL/GenBank/DDBJ databases">
        <title>Sequencing the genomes of 1000 actinobacteria strains.</title>
        <authorList>
            <person name="Klenk H.-P."/>
        </authorList>
    </citation>
    <scope>NUCLEOTIDE SEQUENCE [LARGE SCALE GENOMIC DNA]</scope>
    <source>
        <strain evidence="6 7">DSM 45584</strain>
    </source>
</reference>
<dbReference type="InterPro" id="IPR004695">
    <property type="entry name" value="SLAC1/Mae1/Ssu1/TehA"/>
</dbReference>
<protein>
    <recommendedName>
        <fullName evidence="8">C4-dicarboxylate transporter/malic acid transport protein</fullName>
    </recommendedName>
</protein>
<keyword evidence="7" id="KW-1185">Reference proteome</keyword>
<organism evidence="6 7">
    <name type="scientific">Saccharopolyspora phatthalungensis</name>
    <dbReference type="NCBI Taxonomy" id="664693"/>
    <lineage>
        <taxon>Bacteria</taxon>
        <taxon>Bacillati</taxon>
        <taxon>Actinomycetota</taxon>
        <taxon>Actinomycetes</taxon>
        <taxon>Pseudonocardiales</taxon>
        <taxon>Pseudonocardiaceae</taxon>
        <taxon>Saccharopolyspora</taxon>
    </lineage>
</organism>
<dbReference type="RefSeq" id="WP_184728496.1">
    <property type="nucleotide sequence ID" value="NZ_JACHIW010000001.1"/>
</dbReference>
<comment type="subcellular location">
    <subcellularLocation>
        <location evidence="1">Membrane</location>
        <topology evidence="1">Multi-pass membrane protein</topology>
    </subcellularLocation>
</comment>
<dbReference type="InterPro" id="IPR038665">
    <property type="entry name" value="Voltage-dep_anion_channel_sf"/>
</dbReference>
<feature type="transmembrane region" description="Helical" evidence="5">
    <location>
        <begin position="113"/>
        <end position="131"/>
    </location>
</feature>
<evidence type="ECO:0000313" key="6">
    <source>
        <dbReference type="EMBL" id="MBB5157614.1"/>
    </source>
</evidence>
<evidence type="ECO:0008006" key="8">
    <source>
        <dbReference type="Google" id="ProtNLM"/>
    </source>
</evidence>
<name>A0A840QA07_9PSEU</name>
<evidence type="ECO:0000313" key="7">
    <source>
        <dbReference type="Proteomes" id="UP000584374"/>
    </source>
</evidence>
<dbReference type="Gene3D" id="1.50.10.150">
    <property type="entry name" value="Voltage-dependent anion channel"/>
    <property type="match status" value="1"/>
</dbReference>
<evidence type="ECO:0000256" key="3">
    <source>
        <dbReference type="ARBA" id="ARBA00022989"/>
    </source>
</evidence>
<dbReference type="GO" id="GO:0055085">
    <property type="term" value="P:transmembrane transport"/>
    <property type="evidence" value="ECO:0007669"/>
    <property type="project" value="InterPro"/>
</dbReference>
<dbReference type="EMBL" id="JACHIW010000001">
    <property type="protein sequence ID" value="MBB5157614.1"/>
    <property type="molecule type" value="Genomic_DNA"/>
</dbReference>